<dbReference type="PANTHER" id="PTHR21091">
    <property type="entry name" value="METHYLTETRAHYDROFOLATE:HOMOCYSTEINE METHYLTRANSFERASE RELATED"/>
    <property type="match status" value="1"/>
</dbReference>
<gene>
    <name evidence="7 12" type="primary">hemE</name>
    <name evidence="12" type="ORF">ACFL27_02050</name>
</gene>
<dbReference type="CDD" id="cd00717">
    <property type="entry name" value="URO-D"/>
    <property type="match status" value="1"/>
</dbReference>
<comment type="pathway">
    <text evidence="1 7 8">Porphyrin-containing compound metabolism; protoporphyrin-IX biosynthesis; coproporphyrinogen-III from 5-aminolevulinate: step 4/4.</text>
</comment>
<comment type="subcellular location">
    <subcellularLocation>
        <location evidence="7">Cytoplasm</location>
    </subcellularLocation>
</comment>
<dbReference type="PANTHER" id="PTHR21091:SF169">
    <property type="entry name" value="UROPORPHYRINOGEN DECARBOXYLASE"/>
    <property type="match status" value="1"/>
</dbReference>
<keyword evidence="13" id="KW-1185">Reference proteome</keyword>
<evidence type="ECO:0000256" key="4">
    <source>
        <dbReference type="ARBA" id="ARBA00022793"/>
    </source>
</evidence>
<evidence type="ECO:0000313" key="13">
    <source>
        <dbReference type="Proteomes" id="UP001594351"/>
    </source>
</evidence>
<feature type="domain" description="Uroporphyrinogen decarboxylase (URO-D)" evidence="11">
    <location>
        <begin position="139"/>
        <end position="155"/>
    </location>
</feature>
<dbReference type="Gene3D" id="3.20.20.210">
    <property type="match status" value="1"/>
</dbReference>
<proteinExistence type="inferred from homology"/>
<dbReference type="InterPro" id="IPR006361">
    <property type="entry name" value="Uroporphyrinogen_deCO2ase_HemE"/>
</dbReference>
<comment type="function">
    <text evidence="7">Catalyzes the decarboxylation of four acetate groups of uroporphyrinogen-III to yield coproporphyrinogen-III.</text>
</comment>
<dbReference type="EC" id="4.1.1.37" evidence="3 7"/>
<dbReference type="EMBL" id="JBHPBY010000014">
    <property type="protein sequence ID" value="MFC1848967.1"/>
    <property type="molecule type" value="Genomic_DNA"/>
</dbReference>
<dbReference type="Pfam" id="PF01208">
    <property type="entry name" value="URO-D"/>
    <property type="match status" value="1"/>
</dbReference>
<reference evidence="12 13" key="1">
    <citation type="submission" date="2024-09" db="EMBL/GenBank/DDBJ databases">
        <title>Laminarin stimulates single cell rates of sulfate reduction while oxygen inhibits transcriptomic activity in coastal marine sediment.</title>
        <authorList>
            <person name="Lindsay M."/>
            <person name="Orcutt B."/>
            <person name="Emerson D."/>
            <person name="Stepanauskas R."/>
            <person name="D'Angelo T."/>
        </authorList>
    </citation>
    <scope>NUCLEOTIDE SEQUENCE [LARGE SCALE GENOMIC DNA]</scope>
    <source>
        <strain evidence="12">SAG AM-311-K15</strain>
    </source>
</reference>
<evidence type="ECO:0000256" key="9">
    <source>
        <dbReference type="RuleBase" id="RU004169"/>
    </source>
</evidence>
<feature type="domain" description="Uroporphyrinogen decarboxylase (URO-D)" evidence="10">
    <location>
        <begin position="20"/>
        <end position="29"/>
    </location>
</feature>
<comment type="caution">
    <text evidence="7">Lacks conserved residue(s) required for the propagation of feature annotation.</text>
</comment>
<keyword evidence="4 7" id="KW-0210">Decarboxylase</keyword>
<evidence type="ECO:0000256" key="6">
    <source>
        <dbReference type="ARBA" id="ARBA00023244"/>
    </source>
</evidence>
<dbReference type="PROSITE" id="PS00907">
    <property type="entry name" value="UROD_2"/>
    <property type="match status" value="1"/>
</dbReference>
<feature type="binding site" evidence="7">
    <location>
        <position position="151"/>
    </location>
    <ligand>
        <name>substrate</name>
    </ligand>
</feature>
<evidence type="ECO:0000256" key="3">
    <source>
        <dbReference type="ARBA" id="ARBA00012288"/>
    </source>
</evidence>
<feature type="binding site" evidence="7">
    <location>
        <position position="320"/>
    </location>
    <ligand>
        <name>substrate</name>
    </ligand>
</feature>
<feature type="binding site" evidence="7">
    <location>
        <begin position="25"/>
        <end position="29"/>
    </location>
    <ligand>
        <name>substrate</name>
    </ligand>
</feature>
<name>A0ABV6YRY0_UNCC1</name>
<evidence type="ECO:0000313" key="12">
    <source>
        <dbReference type="EMBL" id="MFC1848967.1"/>
    </source>
</evidence>
<evidence type="ECO:0000256" key="2">
    <source>
        <dbReference type="ARBA" id="ARBA00009935"/>
    </source>
</evidence>
<accession>A0ABV6YRY0</accession>
<sequence length="345" mass="39536">MDAKTRFLNACYRLPVDKTPVWIMRQAGRYMKPYQNMRKRYSFLRLCQSPDLATKITMLPLKRLGVDAAILFSDLLIPFLGMGFEVKYKAKIGPQIKPSVRDEKVMETITTPDPERDFPYLRQSIKQFNKKSKGYYPLIGFAGAPFTMASYLIEGGSSHQFQKTKLMMYQEPHRFKRLLEKVTAVLIDYCQFQVESGLDAIQIFDTWAGCLTPLDFREYALPFARQIINSLKSYQIPTIYFLKGSSGLLKDIFKLGTEVISLDSFQELSEARKLLGPNVAVQGNLDPMALFLPKDKLKQRINSILEQNGNQYGHIFNLGHGVLPTTDEDQVSFLVRTVHEYSNPK</sequence>
<feature type="binding site" evidence="7">
    <location>
        <position position="74"/>
    </location>
    <ligand>
        <name>substrate</name>
    </ligand>
</feature>
<keyword evidence="5 7" id="KW-0456">Lyase</keyword>
<feature type="site" description="Transition state stabilizer" evidence="7">
    <location>
        <position position="74"/>
    </location>
</feature>
<keyword evidence="6 7" id="KW-0627">Porphyrin biosynthesis</keyword>
<dbReference type="PROSITE" id="PS00906">
    <property type="entry name" value="UROD_1"/>
    <property type="match status" value="1"/>
</dbReference>
<dbReference type="Proteomes" id="UP001594351">
    <property type="component" value="Unassembled WGS sequence"/>
</dbReference>
<protein>
    <recommendedName>
        <fullName evidence="3 7">Uroporphyrinogen decarboxylase</fullName>
        <shortName evidence="7">UPD</shortName>
        <shortName evidence="7">URO-D</shortName>
        <ecNumber evidence="3 7">4.1.1.37</ecNumber>
    </recommendedName>
</protein>
<organism evidence="12 13">
    <name type="scientific">candidate division CSSED10-310 bacterium</name>
    <dbReference type="NCBI Taxonomy" id="2855610"/>
    <lineage>
        <taxon>Bacteria</taxon>
        <taxon>Bacteria division CSSED10-310</taxon>
    </lineage>
</organism>
<evidence type="ECO:0000259" key="10">
    <source>
        <dbReference type="PROSITE" id="PS00906"/>
    </source>
</evidence>
<comment type="similarity">
    <text evidence="2 7 9">Belongs to the uroporphyrinogen decarboxylase family.</text>
</comment>
<comment type="catalytic activity">
    <reaction evidence="7 8">
        <text>uroporphyrinogen III + 4 H(+) = coproporphyrinogen III + 4 CO2</text>
        <dbReference type="Rhea" id="RHEA:19865"/>
        <dbReference type="ChEBI" id="CHEBI:15378"/>
        <dbReference type="ChEBI" id="CHEBI:16526"/>
        <dbReference type="ChEBI" id="CHEBI:57308"/>
        <dbReference type="ChEBI" id="CHEBI:57309"/>
        <dbReference type="EC" id="4.1.1.37"/>
    </reaction>
</comment>
<dbReference type="GO" id="GO:0004853">
    <property type="term" value="F:uroporphyrinogen decarboxylase activity"/>
    <property type="evidence" value="ECO:0007669"/>
    <property type="project" value="UniProtKB-EC"/>
</dbReference>
<feature type="binding site" evidence="7">
    <location>
        <position position="206"/>
    </location>
    <ligand>
        <name>substrate</name>
    </ligand>
</feature>
<keyword evidence="7" id="KW-0963">Cytoplasm</keyword>
<dbReference type="HAMAP" id="MF_00218">
    <property type="entry name" value="URO_D"/>
    <property type="match status" value="1"/>
</dbReference>
<dbReference type="SUPFAM" id="SSF51726">
    <property type="entry name" value="UROD/MetE-like"/>
    <property type="match status" value="1"/>
</dbReference>
<evidence type="ECO:0000256" key="1">
    <source>
        <dbReference type="ARBA" id="ARBA00004804"/>
    </source>
</evidence>
<dbReference type="InterPro" id="IPR000257">
    <property type="entry name" value="Uroporphyrinogen_deCOase"/>
</dbReference>
<dbReference type="InterPro" id="IPR038071">
    <property type="entry name" value="UROD/MetE-like_sf"/>
</dbReference>
<evidence type="ECO:0000256" key="7">
    <source>
        <dbReference type="HAMAP-Rule" id="MF_00218"/>
    </source>
</evidence>
<evidence type="ECO:0000259" key="11">
    <source>
        <dbReference type="PROSITE" id="PS00907"/>
    </source>
</evidence>
<evidence type="ECO:0000256" key="8">
    <source>
        <dbReference type="RuleBase" id="RU000554"/>
    </source>
</evidence>
<comment type="subunit">
    <text evidence="7">Homodimer.</text>
</comment>
<evidence type="ECO:0000256" key="5">
    <source>
        <dbReference type="ARBA" id="ARBA00023239"/>
    </source>
</evidence>
<dbReference type="NCBIfam" id="TIGR01464">
    <property type="entry name" value="hemE"/>
    <property type="match status" value="1"/>
</dbReference>
<comment type="caution">
    <text evidence="12">The sequence shown here is derived from an EMBL/GenBank/DDBJ whole genome shotgun (WGS) entry which is preliminary data.</text>
</comment>